<evidence type="ECO:0000256" key="1">
    <source>
        <dbReference type="SAM" id="MobiDB-lite"/>
    </source>
</evidence>
<accession>A0A3B1A8E1</accession>
<sequence length="607" mass="69416">MSNAIGLEIPSRVKPNKDSFDSKPKNVERWVEALPRASVGRCAELIFNLLTQVNSLEMRYKDRVFLLESLRDPVQYVSQAMQKHFIGARFPLPKKSQNIAHATRKIYNLMATGYKIAIEDQLKSTLFLKDKNLLSTNIHRSMSYLSRVLLTTYQVYAPLPNKIWGDLNKLYAYAEKEKLHRNQISDVQHQYIKKTSIVGEYLRILLLSLAAPNRLHHGEVDHVYVNLERWMRLTKLNKIAEKDNDSYDFVIDCDRDKPPNHFTLSQDTSSVNIRVFNTDVLTQELYDELQLSEEIVSKTLVTIKMPTAKLSHDLLRRLIVSWGPIQERKFGRVISNDKVNVSIGLSAVHQTILSDFRNKPIPESFTIESQSSDDVLAGQSNFYTKNVIDVKDIGPDIWDTVYEKNAIMYNEPNSKSTNDSETKVNTYEQSQDWLISNYSEGGFNLKNLNENSNKIQVGEIIGFKLSLGTDDIEQWFVGIIRWMNTIGRQGVEIGGEFIGVSAVPVGISLMIDDLETKQVQRALLVPGDNEDNSIITFLSNYRVGASINIQINKSKLSVKLMSERDDLGLYQQFYYETTDAKRTNKPSSDDSKEFANKKDMDDVWSIL</sequence>
<organism evidence="2">
    <name type="scientific">hydrothermal vent metagenome</name>
    <dbReference type="NCBI Taxonomy" id="652676"/>
    <lineage>
        <taxon>unclassified sequences</taxon>
        <taxon>metagenomes</taxon>
        <taxon>ecological metagenomes</taxon>
    </lineage>
</organism>
<feature type="compositionally biased region" description="Basic and acidic residues" evidence="1">
    <location>
        <begin position="581"/>
        <end position="601"/>
    </location>
</feature>
<evidence type="ECO:0008006" key="3">
    <source>
        <dbReference type="Google" id="ProtNLM"/>
    </source>
</evidence>
<reference evidence="2" key="1">
    <citation type="submission" date="2018-06" db="EMBL/GenBank/DDBJ databases">
        <authorList>
            <person name="Zhirakovskaya E."/>
        </authorList>
    </citation>
    <scope>NUCLEOTIDE SEQUENCE</scope>
</reference>
<name>A0A3B1A8E1_9ZZZZ</name>
<evidence type="ECO:0000313" key="2">
    <source>
        <dbReference type="EMBL" id="VAX01989.1"/>
    </source>
</evidence>
<protein>
    <recommendedName>
        <fullName evidence="3">DnaK-related protein</fullName>
    </recommendedName>
</protein>
<gene>
    <name evidence="2" type="ORF">MNBD_GAMMA22-2596</name>
</gene>
<feature type="region of interest" description="Disordered" evidence="1">
    <location>
        <begin position="581"/>
        <end position="607"/>
    </location>
</feature>
<dbReference type="AlphaFoldDB" id="A0A3B1A8E1"/>
<dbReference type="EMBL" id="UOFS01000051">
    <property type="protein sequence ID" value="VAX01989.1"/>
    <property type="molecule type" value="Genomic_DNA"/>
</dbReference>
<proteinExistence type="predicted"/>